<comment type="similarity">
    <text evidence="6">Belongs to the nlpA lipoprotein family.</text>
</comment>
<dbReference type="Proteomes" id="UP000519158">
    <property type="component" value="Unassembled WGS sequence"/>
</dbReference>
<organism evidence="9 10">
    <name type="scientific">Vibrio splendidus</name>
    <dbReference type="NCBI Taxonomy" id="29497"/>
    <lineage>
        <taxon>Bacteria</taxon>
        <taxon>Pseudomonadati</taxon>
        <taxon>Pseudomonadota</taxon>
        <taxon>Gammaproteobacteria</taxon>
        <taxon>Vibrionales</taxon>
        <taxon>Vibrionaceae</taxon>
        <taxon>Vibrio</taxon>
    </lineage>
</organism>
<dbReference type="PANTHER" id="PTHR30429">
    <property type="entry name" value="D-METHIONINE-BINDING LIPOPROTEIN METQ"/>
    <property type="match status" value="1"/>
</dbReference>
<evidence type="ECO:0000256" key="3">
    <source>
        <dbReference type="ARBA" id="ARBA00023136"/>
    </source>
</evidence>
<reference evidence="9 10" key="1">
    <citation type="submission" date="2019-09" db="EMBL/GenBank/DDBJ databases">
        <title>Draft genome sequencing and comparative genomics of hatchery-associated Vibrios.</title>
        <authorList>
            <person name="Kehlet-Delgado H."/>
            <person name="Mueller R.S."/>
        </authorList>
    </citation>
    <scope>NUCLEOTIDE SEQUENCE [LARGE SCALE GENOMIC DNA]</scope>
    <source>
        <strain evidence="9 10">99-70-13A3</strain>
    </source>
</reference>
<comment type="subcellular location">
    <subcellularLocation>
        <location evidence="1">Membrane</location>
        <topology evidence="1">Lipid-anchor</topology>
    </subcellularLocation>
</comment>
<keyword evidence="5 6" id="KW-0449">Lipoprotein</keyword>
<dbReference type="GO" id="GO:0016020">
    <property type="term" value="C:membrane"/>
    <property type="evidence" value="ECO:0007669"/>
    <property type="project" value="UniProtKB-SubCell"/>
</dbReference>
<keyword evidence="2 8" id="KW-0732">Signal</keyword>
<dbReference type="CDD" id="cd13526">
    <property type="entry name" value="PBP2_lipoprotein_MetQ_like"/>
    <property type="match status" value="1"/>
</dbReference>
<accession>A0A7Y4D2I7</accession>
<name>A0A7Y4D2I7_VIBSP</name>
<evidence type="ECO:0000256" key="7">
    <source>
        <dbReference type="PIRSR" id="PIRSR002854-1"/>
    </source>
</evidence>
<sequence>MNRYKKITASLLALAFVFGVTGCGKKDEAVIKIGATVGPHAQVVQAVAKEAAKQGINIELVEFSDYITPNAALDDGSIQLNSYQHQPFLDNFNANHDSQLVSIGRSILMRMGVYSNKYTSLDSIPDNARIAIPNDPTNGGRGLLLLEDAGLISLKDNAGFNASLNDIVNNPKNIRFVEVDAAQLPRSLDDVDAAVITMNYVMSAGLDPKKQGIYLEQKDAPLAVMVVAAREEEDKNNETYKKIISIYHSQEINDFLDSTFKGTIEAAN</sequence>
<dbReference type="PROSITE" id="PS51257">
    <property type="entry name" value="PROKAR_LIPOPROTEIN"/>
    <property type="match status" value="1"/>
</dbReference>
<evidence type="ECO:0000256" key="8">
    <source>
        <dbReference type="SAM" id="SignalP"/>
    </source>
</evidence>
<evidence type="ECO:0000256" key="6">
    <source>
        <dbReference type="PIRNR" id="PIRNR002854"/>
    </source>
</evidence>
<keyword evidence="4" id="KW-0564">Palmitate</keyword>
<dbReference type="Pfam" id="PF03180">
    <property type="entry name" value="Lipoprotein_9"/>
    <property type="match status" value="1"/>
</dbReference>
<feature type="chain" id="PRO_5030879511" description="Lipoprotein" evidence="8">
    <location>
        <begin position="23"/>
        <end position="268"/>
    </location>
</feature>
<dbReference type="SUPFAM" id="SSF53850">
    <property type="entry name" value="Periplasmic binding protein-like II"/>
    <property type="match status" value="1"/>
</dbReference>
<dbReference type="PANTHER" id="PTHR30429:SF1">
    <property type="entry name" value="D-METHIONINE-BINDING LIPOPROTEIN METQ-RELATED"/>
    <property type="match status" value="1"/>
</dbReference>
<evidence type="ECO:0000256" key="2">
    <source>
        <dbReference type="ARBA" id="ARBA00022729"/>
    </source>
</evidence>
<dbReference type="EMBL" id="VTXL01000001">
    <property type="protein sequence ID" value="NOJ11455.1"/>
    <property type="molecule type" value="Genomic_DNA"/>
</dbReference>
<evidence type="ECO:0000313" key="10">
    <source>
        <dbReference type="Proteomes" id="UP000519158"/>
    </source>
</evidence>
<evidence type="ECO:0000256" key="4">
    <source>
        <dbReference type="ARBA" id="ARBA00023139"/>
    </source>
</evidence>
<dbReference type="Gene3D" id="3.40.190.10">
    <property type="entry name" value="Periplasmic binding protein-like II"/>
    <property type="match status" value="2"/>
</dbReference>
<evidence type="ECO:0000256" key="5">
    <source>
        <dbReference type="ARBA" id="ARBA00023288"/>
    </source>
</evidence>
<keyword evidence="3" id="KW-0472">Membrane</keyword>
<proteinExistence type="inferred from homology"/>
<dbReference type="InterPro" id="IPR004872">
    <property type="entry name" value="Lipoprotein_NlpA"/>
</dbReference>
<feature type="lipid moiety-binding region" description="S-diacylglycerol cysteine" evidence="7">
    <location>
        <position position="23"/>
    </location>
</feature>
<evidence type="ECO:0000313" key="9">
    <source>
        <dbReference type="EMBL" id="NOJ11455.1"/>
    </source>
</evidence>
<dbReference type="PIRSF" id="PIRSF002854">
    <property type="entry name" value="MetQ"/>
    <property type="match status" value="1"/>
</dbReference>
<dbReference type="RefSeq" id="WP_171327409.1">
    <property type="nucleotide sequence ID" value="NZ_CAWPOP010000001.1"/>
</dbReference>
<protein>
    <recommendedName>
        <fullName evidence="6">Lipoprotein</fullName>
    </recommendedName>
</protein>
<gene>
    <name evidence="9" type="ORF">F0234_01620</name>
</gene>
<evidence type="ECO:0000256" key="1">
    <source>
        <dbReference type="ARBA" id="ARBA00004635"/>
    </source>
</evidence>
<comment type="caution">
    <text evidence="9">The sequence shown here is derived from an EMBL/GenBank/DDBJ whole genome shotgun (WGS) entry which is preliminary data.</text>
</comment>
<dbReference type="AlphaFoldDB" id="A0A7Y4D2I7"/>
<feature type="signal peptide" evidence="8">
    <location>
        <begin position="1"/>
        <end position="22"/>
    </location>
</feature>